<accession>Q2LQD8</accession>
<dbReference type="Pfam" id="PF01381">
    <property type="entry name" value="HTH_3"/>
    <property type="match status" value="1"/>
</dbReference>
<dbReference type="Proteomes" id="UP000001933">
    <property type="component" value="Chromosome"/>
</dbReference>
<dbReference type="STRING" id="56780.SYN_03364"/>
<protein>
    <submittedName>
        <fullName evidence="2">Hypothetical cytosolic protein</fullName>
    </submittedName>
</protein>
<dbReference type="SUPFAM" id="SSF47413">
    <property type="entry name" value="lambda repressor-like DNA-binding domains"/>
    <property type="match status" value="1"/>
</dbReference>
<dbReference type="CDD" id="cd00093">
    <property type="entry name" value="HTH_XRE"/>
    <property type="match status" value="1"/>
</dbReference>
<dbReference type="InParanoid" id="Q2LQD8"/>
<evidence type="ECO:0000259" key="1">
    <source>
        <dbReference type="PROSITE" id="PS50943"/>
    </source>
</evidence>
<dbReference type="InterPro" id="IPR010982">
    <property type="entry name" value="Lambda_DNA-bd_dom_sf"/>
</dbReference>
<dbReference type="RefSeq" id="WP_011416430.1">
    <property type="nucleotide sequence ID" value="NC_007759.1"/>
</dbReference>
<dbReference type="KEGG" id="sat:SYN_03364"/>
<dbReference type="EMBL" id="CP000252">
    <property type="protein sequence ID" value="ABC76396.1"/>
    <property type="molecule type" value="Genomic_DNA"/>
</dbReference>
<dbReference type="AlphaFoldDB" id="Q2LQD8"/>
<dbReference type="HOGENOM" id="CLU_186115_0_0_7"/>
<feature type="domain" description="HTH cro/C1-type" evidence="1">
    <location>
        <begin position="6"/>
        <end position="61"/>
    </location>
</feature>
<organism evidence="2 3">
    <name type="scientific">Syntrophus aciditrophicus (strain SB)</name>
    <dbReference type="NCBI Taxonomy" id="56780"/>
    <lineage>
        <taxon>Bacteria</taxon>
        <taxon>Pseudomonadati</taxon>
        <taxon>Thermodesulfobacteriota</taxon>
        <taxon>Syntrophia</taxon>
        <taxon>Syntrophales</taxon>
        <taxon>Syntrophaceae</taxon>
        <taxon>Syntrophus</taxon>
    </lineage>
</organism>
<sequence>MKPNQIKAALAERGIRQREIARECSVTDTQVSRVIKQCDFIVSTKVAKAIAKRLGMPLEKVFPAYRPKKQAA</sequence>
<dbReference type="SMART" id="SM00530">
    <property type="entry name" value="HTH_XRE"/>
    <property type="match status" value="1"/>
</dbReference>
<keyword evidence="3" id="KW-1185">Reference proteome</keyword>
<dbReference type="OrthoDB" id="5683648at2"/>
<dbReference type="GO" id="GO:0003677">
    <property type="term" value="F:DNA binding"/>
    <property type="evidence" value="ECO:0007669"/>
    <property type="project" value="InterPro"/>
</dbReference>
<reference evidence="2 3" key="1">
    <citation type="journal article" date="2007" name="Proc. Natl. Acad. Sci. U.S.A.">
        <title>The genome of Syntrophus aciditrophicus: life at the thermodynamic limit of microbial growth.</title>
        <authorList>
            <person name="McInerney M.J."/>
            <person name="Rohlin L."/>
            <person name="Mouttaki H."/>
            <person name="Kim U."/>
            <person name="Krupp R.S."/>
            <person name="Rios-Hernandez L."/>
            <person name="Sieber J."/>
            <person name="Struchtemeyer C.G."/>
            <person name="Bhattacharyya A."/>
            <person name="Campbell J.W."/>
            <person name="Gunsalus R.P."/>
        </authorList>
    </citation>
    <scope>NUCLEOTIDE SEQUENCE [LARGE SCALE GENOMIC DNA]</scope>
    <source>
        <strain evidence="2 3">SB</strain>
    </source>
</reference>
<evidence type="ECO:0000313" key="2">
    <source>
        <dbReference type="EMBL" id="ABC76396.1"/>
    </source>
</evidence>
<proteinExistence type="predicted"/>
<dbReference type="Gene3D" id="1.10.260.40">
    <property type="entry name" value="lambda repressor-like DNA-binding domains"/>
    <property type="match status" value="1"/>
</dbReference>
<dbReference type="PROSITE" id="PS50943">
    <property type="entry name" value="HTH_CROC1"/>
    <property type="match status" value="1"/>
</dbReference>
<evidence type="ECO:0000313" key="3">
    <source>
        <dbReference type="Proteomes" id="UP000001933"/>
    </source>
</evidence>
<dbReference type="InterPro" id="IPR001387">
    <property type="entry name" value="Cro/C1-type_HTH"/>
</dbReference>
<name>Q2LQD8_SYNAS</name>
<gene>
    <name evidence="2" type="ORF">SYN_03364</name>
</gene>